<evidence type="ECO:0000256" key="7">
    <source>
        <dbReference type="ARBA" id="ARBA00023136"/>
    </source>
</evidence>
<evidence type="ECO:0000313" key="9">
    <source>
        <dbReference type="EMBL" id="MBO1804671.1"/>
    </source>
</evidence>
<evidence type="ECO:0000256" key="1">
    <source>
        <dbReference type="ARBA" id="ARBA00004651"/>
    </source>
</evidence>
<comment type="subcellular location">
    <subcellularLocation>
        <location evidence="1">Cell membrane</location>
        <topology evidence="1">Multi-pass membrane protein</topology>
    </subcellularLocation>
</comment>
<evidence type="ECO:0000313" key="10">
    <source>
        <dbReference type="Proteomes" id="UP000664398"/>
    </source>
</evidence>
<keyword evidence="6 8" id="KW-1133">Transmembrane helix</keyword>
<dbReference type="Gene3D" id="1.10.3470.10">
    <property type="entry name" value="ABC transporter involved in vitamin B12 uptake, BtuC"/>
    <property type="match status" value="1"/>
</dbReference>
<reference evidence="9" key="1">
    <citation type="submission" date="2021-03" db="EMBL/GenBank/DDBJ databases">
        <title>Leucobacter chromiisoli sp. nov., isolated from chromium-containing soil of chemical plant.</title>
        <authorList>
            <person name="Xu Z."/>
        </authorList>
    </citation>
    <scope>NUCLEOTIDE SEQUENCE</scope>
    <source>
        <strain evidence="9">A2</strain>
    </source>
</reference>
<evidence type="ECO:0000256" key="6">
    <source>
        <dbReference type="ARBA" id="ARBA00022989"/>
    </source>
</evidence>
<keyword evidence="4" id="KW-1003">Cell membrane</keyword>
<proteinExistence type="inferred from homology"/>
<feature type="transmembrane region" description="Helical" evidence="8">
    <location>
        <begin position="30"/>
        <end position="54"/>
    </location>
</feature>
<dbReference type="GO" id="GO:0005886">
    <property type="term" value="C:plasma membrane"/>
    <property type="evidence" value="ECO:0007669"/>
    <property type="project" value="UniProtKB-SubCell"/>
</dbReference>
<dbReference type="PANTHER" id="PTHR30472">
    <property type="entry name" value="FERRIC ENTEROBACTIN TRANSPORT SYSTEM PERMEASE PROTEIN"/>
    <property type="match status" value="1"/>
</dbReference>
<keyword evidence="3" id="KW-0813">Transport</keyword>
<dbReference type="EMBL" id="JAGDYL010000006">
    <property type="protein sequence ID" value="MBO1804671.1"/>
    <property type="molecule type" value="Genomic_DNA"/>
</dbReference>
<keyword evidence="7 8" id="KW-0472">Membrane</keyword>
<evidence type="ECO:0000256" key="4">
    <source>
        <dbReference type="ARBA" id="ARBA00022475"/>
    </source>
</evidence>
<evidence type="ECO:0000256" key="5">
    <source>
        <dbReference type="ARBA" id="ARBA00022692"/>
    </source>
</evidence>
<feature type="transmembrane region" description="Helical" evidence="8">
    <location>
        <begin position="290"/>
        <end position="312"/>
    </location>
</feature>
<dbReference type="GO" id="GO:0033214">
    <property type="term" value="P:siderophore-iron import into cell"/>
    <property type="evidence" value="ECO:0007669"/>
    <property type="project" value="TreeGrafter"/>
</dbReference>
<dbReference type="SUPFAM" id="SSF81345">
    <property type="entry name" value="ABC transporter involved in vitamin B12 uptake, BtuC"/>
    <property type="match status" value="1"/>
</dbReference>
<evidence type="ECO:0000256" key="8">
    <source>
        <dbReference type="SAM" id="Phobius"/>
    </source>
</evidence>
<feature type="transmembrane region" description="Helical" evidence="8">
    <location>
        <begin position="139"/>
        <end position="156"/>
    </location>
</feature>
<feature type="transmembrane region" description="Helical" evidence="8">
    <location>
        <begin position="324"/>
        <end position="343"/>
    </location>
</feature>
<dbReference type="GO" id="GO:0022857">
    <property type="term" value="F:transmembrane transporter activity"/>
    <property type="evidence" value="ECO:0007669"/>
    <property type="project" value="InterPro"/>
</dbReference>
<dbReference type="InterPro" id="IPR037294">
    <property type="entry name" value="ABC_BtuC-like"/>
</dbReference>
<feature type="transmembrane region" description="Helical" evidence="8">
    <location>
        <begin position="207"/>
        <end position="229"/>
    </location>
</feature>
<evidence type="ECO:0000256" key="2">
    <source>
        <dbReference type="ARBA" id="ARBA00007935"/>
    </source>
</evidence>
<feature type="transmembrane region" description="Helical" evidence="8">
    <location>
        <begin position="168"/>
        <end position="187"/>
    </location>
</feature>
<dbReference type="Proteomes" id="UP000664398">
    <property type="component" value="Unassembled WGS sequence"/>
</dbReference>
<keyword evidence="10" id="KW-1185">Reference proteome</keyword>
<feature type="transmembrane region" description="Helical" evidence="8">
    <location>
        <begin position="113"/>
        <end position="133"/>
    </location>
</feature>
<accession>A0A939LUK6</accession>
<comment type="caution">
    <text evidence="9">The sequence shown here is derived from an EMBL/GenBank/DDBJ whole genome shotgun (WGS) entry which is preliminary data.</text>
</comment>
<gene>
    <name evidence="9" type="ORF">J4H91_04975</name>
</gene>
<evidence type="ECO:0000256" key="3">
    <source>
        <dbReference type="ARBA" id="ARBA00022448"/>
    </source>
</evidence>
<organism evidence="9 10">
    <name type="scientific">Leucobacter ruminantium</name>
    <dbReference type="NCBI Taxonomy" id="1289170"/>
    <lineage>
        <taxon>Bacteria</taxon>
        <taxon>Bacillati</taxon>
        <taxon>Actinomycetota</taxon>
        <taxon>Actinomycetes</taxon>
        <taxon>Micrococcales</taxon>
        <taxon>Microbacteriaceae</taxon>
        <taxon>Leucobacter</taxon>
    </lineage>
</organism>
<dbReference type="Pfam" id="PF01032">
    <property type="entry name" value="FecCD"/>
    <property type="match status" value="1"/>
</dbReference>
<keyword evidence="5 8" id="KW-0812">Transmembrane</keyword>
<dbReference type="CDD" id="cd06550">
    <property type="entry name" value="TM_ABC_iron-siderophores_like"/>
    <property type="match status" value="1"/>
</dbReference>
<dbReference type="PANTHER" id="PTHR30472:SF24">
    <property type="entry name" value="FERRIC ENTEROBACTIN TRANSPORT SYSTEM PERMEASE PROTEIN FEPG"/>
    <property type="match status" value="1"/>
</dbReference>
<sequence>MDRAPAAGEGAVSAALVAEGRRRRLRRRGVATVGLAVAVLIGFLAMLMVGRTFYGIDEVVRVVLGEPVPGASFTVGELRLPRATLAVLAGFAFGIAGATFQTMLGNPLASPDILGISSGAGAAAVFGIVVLGLNESATSAFALIGALATAGAIFLLSNRGGFVGTRFILIGIGLAAMLQSITSYMLARAAEWDIQRAMQWLSGSLNGASWEQLLPLALATCALLPVLLLGSRSLELLRFGSDTATALGVPVTWARLVLIVASVALLAFATASSGPIMFVAFMAGPIAARLVGPGSSLLLPAGCTGALLVLLADLAGQNLFGERYPVGVITGVLGAPYLILLLIRMNRTGQTS</sequence>
<name>A0A939LUK6_9MICO</name>
<feature type="transmembrane region" description="Helical" evidence="8">
    <location>
        <begin position="83"/>
        <end position="101"/>
    </location>
</feature>
<dbReference type="InterPro" id="IPR000522">
    <property type="entry name" value="ABC_transptr_permease_BtuC"/>
</dbReference>
<dbReference type="AlphaFoldDB" id="A0A939LUK6"/>
<feature type="transmembrane region" description="Helical" evidence="8">
    <location>
        <begin position="259"/>
        <end position="283"/>
    </location>
</feature>
<protein>
    <submittedName>
        <fullName evidence="9">Iron ABC transporter permease</fullName>
    </submittedName>
</protein>
<comment type="similarity">
    <text evidence="2">Belongs to the binding-protein-dependent transport system permease family. FecCD subfamily.</text>
</comment>